<sequence length="742" mass="81385">MNLFLTDEQKMLADSVARLFAKESSTLRVRAAESTGFDPGLWDSLVAMGIPLLRLPEEAGGSGAGLLEAVLITEQAGRHLASVPLAEALPVAGLLAQLDTTAAADLLERIRDGALVTLAPLPQSGDQPVCLPALGVAEAVLLLDGKQLFSVNARHAIHQADNLGSDCLAIVQPGQLEQVTSRELVASGDSCYQLFQAAIEEWKLLKAAMLYGLAERAIQMAAEYSRERIQFGRPIGGYQGIAHPLADAITDMDGTRLLTWHAVSAISKGDNDAAALVSMAWWWATQAAPRATATALRTFGGYGVSVEYDIQLYYRRARAWSLLRGDPQTELDQIGRRLWSTGTSYPLPNAGETDLEFGCGADAESFADEARAFFSSHLTEELQSHAHHSVDGYHAGFNRQLAEAGLLYPHWPEAFGGRGKSPFDMAALQEVFEEFNWQRITAPITNQVAQITMRFASEALKEEVLPRFGSGEALACLGFSEPTCGSDVFAARTRAEVTETGDWLINGQKIFTTAGNLADYIFLLVRTDPDAPKHAGLTLFLAPMNMPGIDVHPVHTLQDERTNITYLSDVRLSDHYRIGEVNQGVAVMAATLELEHGGDQYRISYSNMLRHALQWARTTRRGDRSRLDDDEVRRRLARVATHTTIARSLCYRAIWGVMHQVPGRAAFGPMSKVFSTEYYRRDASDLMELFAPQSLLQNQNDELELIELGYRQSIGMTIYGGTSEIQRSLIAEQALGMPKSRS</sequence>
<dbReference type="InterPro" id="IPR052161">
    <property type="entry name" value="Mycobact_Acyl-CoA_DH"/>
</dbReference>
<organism evidence="9">
    <name type="scientific">marine sediment metagenome</name>
    <dbReference type="NCBI Taxonomy" id="412755"/>
    <lineage>
        <taxon>unclassified sequences</taxon>
        <taxon>metagenomes</taxon>
        <taxon>ecological metagenomes</taxon>
    </lineage>
</organism>
<evidence type="ECO:0000259" key="8">
    <source>
        <dbReference type="Pfam" id="PF02771"/>
    </source>
</evidence>
<dbReference type="PANTHER" id="PTHR43292">
    <property type="entry name" value="ACYL-COA DEHYDROGENASE"/>
    <property type="match status" value="1"/>
</dbReference>
<dbReference type="InterPro" id="IPR013786">
    <property type="entry name" value="AcylCoA_DH/ox_N"/>
</dbReference>
<evidence type="ECO:0000256" key="1">
    <source>
        <dbReference type="ARBA" id="ARBA00001974"/>
    </source>
</evidence>
<feature type="domain" description="Acyl-CoA dehydrogenase/oxidase N-terminal" evidence="8">
    <location>
        <begin position="6"/>
        <end position="85"/>
    </location>
</feature>
<evidence type="ECO:0000256" key="3">
    <source>
        <dbReference type="ARBA" id="ARBA00022630"/>
    </source>
</evidence>
<evidence type="ECO:0000259" key="7">
    <source>
        <dbReference type="Pfam" id="PF02770"/>
    </source>
</evidence>
<dbReference type="InterPro" id="IPR036250">
    <property type="entry name" value="AcylCo_DH-like_C"/>
</dbReference>
<dbReference type="SUPFAM" id="SSF56645">
    <property type="entry name" value="Acyl-CoA dehydrogenase NM domain-like"/>
    <property type="match status" value="2"/>
</dbReference>
<keyword evidence="3" id="KW-0285">Flavoprotein</keyword>
<evidence type="ECO:0008006" key="10">
    <source>
        <dbReference type="Google" id="ProtNLM"/>
    </source>
</evidence>
<evidence type="ECO:0000256" key="2">
    <source>
        <dbReference type="ARBA" id="ARBA00009347"/>
    </source>
</evidence>
<name>A0A0F9UJN3_9ZZZZ</name>
<evidence type="ECO:0000256" key="5">
    <source>
        <dbReference type="ARBA" id="ARBA00023002"/>
    </source>
</evidence>
<gene>
    <name evidence="9" type="ORF">LCGC14_0213340</name>
</gene>
<dbReference type="Gene3D" id="1.20.140.10">
    <property type="entry name" value="Butyryl-CoA Dehydrogenase, subunit A, domain 3"/>
    <property type="match status" value="2"/>
</dbReference>
<dbReference type="Pfam" id="PF02770">
    <property type="entry name" value="Acyl-CoA_dh_M"/>
    <property type="match status" value="1"/>
</dbReference>
<dbReference type="InterPro" id="IPR037069">
    <property type="entry name" value="AcylCoA_DH/ox_N_sf"/>
</dbReference>
<accession>A0A0F9UJN3</accession>
<dbReference type="EMBL" id="LAZR01000099">
    <property type="protein sequence ID" value="KKN91859.1"/>
    <property type="molecule type" value="Genomic_DNA"/>
</dbReference>
<proteinExistence type="inferred from homology"/>
<dbReference type="Gene3D" id="2.40.110.10">
    <property type="entry name" value="Butyryl-CoA Dehydrogenase, subunit A, domain 2"/>
    <property type="match status" value="1"/>
</dbReference>
<dbReference type="Gene3D" id="1.10.540.10">
    <property type="entry name" value="Acyl-CoA dehydrogenase/oxidase, N-terminal domain"/>
    <property type="match status" value="2"/>
</dbReference>
<comment type="caution">
    <text evidence="9">The sequence shown here is derived from an EMBL/GenBank/DDBJ whole genome shotgun (WGS) entry which is preliminary data.</text>
</comment>
<feature type="domain" description="Acyl-CoA dehydrogenase/oxidase N-terminal" evidence="8">
    <location>
        <begin position="362"/>
        <end position="472"/>
    </location>
</feature>
<dbReference type="InterPro" id="IPR006091">
    <property type="entry name" value="Acyl-CoA_Oxase/DH_mid-dom"/>
</dbReference>
<keyword evidence="5" id="KW-0560">Oxidoreductase</keyword>
<evidence type="ECO:0000256" key="4">
    <source>
        <dbReference type="ARBA" id="ARBA00022827"/>
    </source>
</evidence>
<evidence type="ECO:0000313" key="9">
    <source>
        <dbReference type="EMBL" id="KKN91859.1"/>
    </source>
</evidence>
<dbReference type="AlphaFoldDB" id="A0A0F9UJN3"/>
<feature type="domain" description="Acyl-CoA dehydrogenase/oxidase C-terminal" evidence="6">
    <location>
        <begin position="198"/>
        <end position="338"/>
    </location>
</feature>
<keyword evidence="4" id="KW-0274">FAD</keyword>
<evidence type="ECO:0000259" key="6">
    <source>
        <dbReference type="Pfam" id="PF00441"/>
    </source>
</evidence>
<feature type="domain" description="Acyl-CoA oxidase/dehydrogenase middle" evidence="7">
    <location>
        <begin position="476"/>
        <end position="556"/>
    </location>
</feature>
<dbReference type="InterPro" id="IPR046373">
    <property type="entry name" value="Acyl-CoA_Oxase/DH_mid-dom_sf"/>
</dbReference>
<dbReference type="Pfam" id="PF00441">
    <property type="entry name" value="Acyl-CoA_dh_1"/>
    <property type="match status" value="2"/>
</dbReference>
<dbReference type="GO" id="GO:0016627">
    <property type="term" value="F:oxidoreductase activity, acting on the CH-CH group of donors"/>
    <property type="evidence" value="ECO:0007669"/>
    <property type="project" value="InterPro"/>
</dbReference>
<comment type="similarity">
    <text evidence="2">Belongs to the acyl-CoA dehydrogenase family.</text>
</comment>
<reference evidence="9" key="1">
    <citation type="journal article" date="2015" name="Nature">
        <title>Complex archaea that bridge the gap between prokaryotes and eukaryotes.</title>
        <authorList>
            <person name="Spang A."/>
            <person name="Saw J.H."/>
            <person name="Jorgensen S.L."/>
            <person name="Zaremba-Niedzwiedzka K."/>
            <person name="Martijn J."/>
            <person name="Lind A.E."/>
            <person name="van Eijk R."/>
            <person name="Schleper C."/>
            <person name="Guy L."/>
            <person name="Ettema T.J."/>
        </authorList>
    </citation>
    <scope>NUCLEOTIDE SEQUENCE</scope>
</reference>
<dbReference type="GO" id="GO:0005886">
    <property type="term" value="C:plasma membrane"/>
    <property type="evidence" value="ECO:0007669"/>
    <property type="project" value="TreeGrafter"/>
</dbReference>
<protein>
    <recommendedName>
        <fullName evidence="10">Acyl-CoA dehydrogenase</fullName>
    </recommendedName>
</protein>
<dbReference type="GO" id="GO:0050660">
    <property type="term" value="F:flavin adenine dinucleotide binding"/>
    <property type="evidence" value="ECO:0007669"/>
    <property type="project" value="InterPro"/>
</dbReference>
<dbReference type="Pfam" id="PF02771">
    <property type="entry name" value="Acyl-CoA_dh_N"/>
    <property type="match status" value="2"/>
</dbReference>
<dbReference type="InterPro" id="IPR009075">
    <property type="entry name" value="AcylCo_DH/oxidase_C"/>
</dbReference>
<dbReference type="InterPro" id="IPR009100">
    <property type="entry name" value="AcylCoA_DH/oxidase_NM_dom_sf"/>
</dbReference>
<feature type="domain" description="Acyl-CoA dehydrogenase/oxidase C-terminal" evidence="6">
    <location>
        <begin position="603"/>
        <end position="734"/>
    </location>
</feature>
<comment type="cofactor">
    <cofactor evidence="1">
        <name>FAD</name>
        <dbReference type="ChEBI" id="CHEBI:57692"/>
    </cofactor>
</comment>
<dbReference type="PANTHER" id="PTHR43292:SF4">
    <property type="entry name" value="ACYL-COA DEHYDROGENASE FADE34"/>
    <property type="match status" value="1"/>
</dbReference>
<dbReference type="SUPFAM" id="SSF47203">
    <property type="entry name" value="Acyl-CoA dehydrogenase C-terminal domain-like"/>
    <property type="match status" value="2"/>
</dbReference>